<dbReference type="EMBL" id="LIAX01000016">
    <property type="protein sequence ID" value="KRO33660.1"/>
    <property type="molecule type" value="Genomic_DNA"/>
</dbReference>
<gene>
    <name evidence="11" type="ORF">ABR65_04780</name>
</gene>
<dbReference type="Pfam" id="PF00557">
    <property type="entry name" value="Peptidase_M24"/>
    <property type="match status" value="1"/>
</dbReference>
<dbReference type="Gene3D" id="3.40.350.10">
    <property type="entry name" value="Creatinase/prolidase N-terminal domain"/>
    <property type="match status" value="1"/>
</dbReference>
<feature type="region of interest" description="Disordered" evidence="9">
    <location>
        <begin position="1"/>
        <end position="23"/>
    </location>
</feature>
<dbReference type="SUPFAM" id="SSF55920">
    <property type="entry name" value="Creatinase/aminopeptidase"/>
    <property type="match status" value="1"/>
</dbReference>
<evidence type="ECO:0000313" key="11">
    <source>
        <dbReference type="EMBL" id="KRO33660.1"/>
    </source>
</evidence>
<evidence type="ECO:0000256" key="4">
    <source>
        <dbReference type="ARBA" id="ARBA00012574"/>
    </source>
</evidence>
<dbReference type="SUPFAM" id="SSF53092">
    <property type="entry name" value="Creatinase/prolidase N-terminal domain"/>
    <property type="match status" value="1"/>
</dbReference>
<dbReference type="PROSITE" id="PS00491">
    <property type="entry name" value="PROLINE_PEPTIDASE"/>
    <property type="match status" value="1"/>
</dbReference>
<comment type="similarity">
    <text evidence="3 8">Belongs to the peptidase M24B family.</text>
</comment>
<dbReference type="Proteomes" id="UP000054017">
    <property type="component" value="Unassembled WGS sequence"/>
</dbReference>
<dbReference type="InterPro" id="IPR052433">
    <property type="entry name" value="X-Pro_dipept-like"/>
</dbReference>
<evidence type="ECO:0000256" key="2">
    <source>
        <dbReference type="ARBA" id="ARBA00001936"/>
    </source>
</evidence>
<dbReference type="GO" id="GO:0030145">
    <property type="term" value="F:manganese ion binding"/>
    <property type="evidence" value="ECO:0007669"/>
    <property type="project" value="InterPro"/>
</dbReference>
<feature type="compositionally biased region" description="Basic and acidic residues" evidence="9">
    <location>
        <begin position="1"/>
        <end position="20"/>
    </location>
</feature>
<feature type="domain" description="Aminopeptidase P N-terminal" evidence="10">
    <location>
        <begin position="44"/>
        <end position="189"/>
    </location>
</feature>
<protein>
    <recommendedName>
        <fullName evidence="4">Xaa-Pro aminopeptidase</fullName>
        <ecNumber evidence="4">3.4.11.9</ecNumber>
    </recommendedName>
</protein>
<comment type="catalytic activity">
    <reaction evidence="1">
        <text>Release of any N-terminal amino acid, including proline, that is linked to proline, even from a dipeptide or tripeptide.</text>
        <dbReference type="EC" id="3.4.11.9"/>
    </reaction>
</comment>
<keyword evidence="7" id="KW-0464">Manganese</keyword>
<dbReference type="Pfam" id="PF05195">
    <property type="entry name" value="AMP_N"/>
    <property type="match status" value="1"/>
</dbReference>
<evidence type="ECO:0000259" key="10">
    <source>
        <dbReference type="SMART" id="SM01011"/>
    </source>
</evidence>
<evidence type="ECO:0000256" key="1">
    <source>
        <dbReference type="ARBA" id="ARBA00001424"/>
    </source>
</evidence>
<accession>A0A0R2P6R1</accession>
<dbReference type="InterPro" id="IPR007865">
    <property type="entry name" value="Aminopep_P_N"/>
</dbReference>
<dbReference type="GO" id="GO:0006508">
    <property type="term" value="P:proteolysis"/>
    <property type="evidence" value="ECO:0007669"/>
    <property type="project" value="TreeGrafter"/>
</dbReference>
<dbReference type="CDD" id="cd01087">
    <property type="entry name" value="Prolidase"/>
    <property type="match status" value="1"/>
</dbReference>
<dbReference type="InterPro" id="IPR001131">
    <property type="entry name" value="Peptidase_M24B_aminopep-P_CS"/>
</dbReference>
<evidence type="ECO:0000256" key="3">
    <source>
        <dbReference type="ARBA" id="ARBA00008766"/>
    </source>
</evidence>
<dbReference type="GO" id="GO:0005829">
    <property type="term" value="C:cytosol"/>
    <property type="evidence" value="ECO:0007669"/>
    <property type="project" value="TreeGrafter"/>
</dbReference>
<dbReference type="SMART" id="SM01011">
    <property type="entry name" value="AMP_N"/>
    <property type="match status" value="1"/>
</dbReference>
<keyword evidence="11" id="KW-0645">Protease</keyword>
<dbReference type="PANTHER" id="PTHR43226">
    <property type="entry name" value="XAA-PRO AMINOPEPTIDASE 3"/>
    <property type="match status" value="1"/>
</dbReference>
<evidence type="ECO:0000256" key="8">
    <source>
        <dbReference type="RuleBase" id="RU000590"/>
    </source>
</evidence>
<dbReference type="InterPro" id="IPR029149">
    <property type="entry name" value="Creatin/AminoP/Spt16_N"/>
</dbReference>
<dbReference type="GO" id="GO:0070006">
    <property type="term" value="F:metalloaminopeptidase activity"/>
    <property type="evidence" value="ECO:0007669"/>
    <property type="project" value="InterPro"/>
</dbReference>
<evidence type="ECO:0000256" key="9">
    <source>
        <dbReference type="SAM" id="MobiDB-lite"/>
    </source>
</evidence>
<proteinExistence type="inferred from homology"/>
<comment type="cofactor">
    <cofactor evidence="2">
        <name>Mn(2+)</name>
        <dbReference type="ChEBI" id="CHEBI:29035"/>
    </cofactor>
</comment>
<dbReference type="InterPro" id="IPR036005">
    <property type="entry name" value="Creatinase/aminopeptidase-like"/>
</dbReference>
<evidence type="ECO:0000313" key="12">
    <source>
        <dbReference type="Proteomes" id="UP000054017"/>
    </source>
</evidence>
<organism evidence="11 12">
    <name type="scientific">Actinobacteria bacterium BACL2 MAG-121220-bin52</name>
    <dbReference type="NCBI Taxonomy" id="1655573"/>
    <lineage>
        <taxon>Bacteria</taxon>
        <taxon>Bacillati</taxon>
        <taxon>Actinomycetota</taxon>
        <taxon>Actinomycetes</taxon>
        <taxon>Actinomycetes incertae sedis</taxon>
        <taxon>ac1 cluster</taxon>
    </lineage>
</organism>
<sequence>MSTFDKEAGRKLPSRPHDIPTPEPLMKFMEQGWAPSPLDNLQKSSAADFAAKRRELLSKAFPGKRVVIPAGTFKVRSNDSDYRFRPHTAFSWLTGIGGSDAVPDSILILEPSGSNHESLLFIHPRSPRERSDEFYRNPRHGEFWIGRRMTLAESELVYGITVRHIDSLDDFLASQRETFIIRGEDNYIDSRVKENSGDEELASWVSEARLVKDEYEILEMRRAIDATHRGFEDMIKQIPSSIGKKRGERLIEGAFFTRARFEGNDLGYDSIVAAGSHACVLHWIRNDGQLRDGELLLIDAGVEMDSLFTADITRTFPINGRFTPAQRKIYTLVYEAQRAGMKAVKPGAKFRDFHIAASEVLARGLEEMGVLPISAQESLKPDVGLHRRWTVHGTGHMLGMDVHDCAKARKEAHTEGILKEGMILTVEPGLYIQPDDTLFPAEYRGIGVRIEDDVLVTKDGCENLSSAMPSHPDEVEAWMAALISK</sequence>
<evidence type="ECO:0000256" key="5">
    <source>
        <dbReference type="ARBA" id="ARBA00022723"/>
    </source>
</evidence>
<name>A0A0R2P6R1_9ACTN</name>
<keyword evidence="6" id="KW-0378">Hydrolase</keyword>
<dbReference type="Gene3D" id="3.90.230.10">
    <property type="entry name" value="Creatinase/methionine aminopeptidase superfamily"/>
    <property type="match status" value="1"/>
</dbReference>
<keyword evidence="11" id="KW-0031">Aminopeptidase</keyword>
<evidence type="ECO:0000256" key="6">
    <source>
        <dbReference type="ARBA" id="ARBA00022801"/>
    </source>
</evidence>
<dbReference type="PANTHER" id="PTHR43226:SF4">
    <property type="entry name" value="XAA-PRO AMINOPEPTIDASE 3"/>
    <property type="match status" value="1"/>
</dbReference>
<keyword evidence="5 8" id="KW-0479">Metal-binding</keyword>
<dbReference type="InterPro" id="IPR000994">
    <property type="entry name" value="Pept_M24"/>
</dbReference>
<dbReference type="EC" id="3.4.11.9" evidence="4"/>
<dbReference type="AlphaFoldDB" id="A0A0R2P6R1"/>
<reference evidence="11 12" key="1">
    <citation type="submission" date="2015-10" db="EMBL/GenBank/DDBJ databases">
        <title>Metagenome-Assembled Genomes uncover a global brackish microbiome.</title>
        <authorList>
            <person name="Hugerth L.W."/>
            <person name="Larsson J."/>
            <person name="Alneberg J."/>
            <person name="Lindh M.V."/>
            <person name="Legrand C."/>
            <person name="Pinhassi J."/>
            <person name="Andersson A.F."/>
        </authorList>
    </citation>
    <scope>NUCLEOTIDE SEQUENCE [LARGE SCALE GENOMIC DNA]</scope>
    <source>
        <strain evidence="11">BACL2 MAG-121220-bin52</strain>
    </source>
</reference>
<evidence type="ECO:0000256" key="7">
    <source>
        <dbReference type="ARBA" id="ARBA00023211"/>
    </source>
</evidence>
<comment type="caution">
    <text evidence="11">The sequence shown here is derived from an EMBL/GenBank/DDBJ whole genome shotgun (WGS) entry which is preliminary data.</text>
</comment>